<feature type="compositionally biased region" description="Polar residues" evidence="1">
    <location>
        <begin position="45"/>
        <end position="59"/>
    </location>
</feature>
<protein>
    <submittedName>
        <fullName evidence="2">Uncharacterized protein</fullName>
    </submittedName>
</protein>
<feature type="non-terminal residue" evidence="2">
    <location>
        <position position="124"/>
    </location>
</feature>
<organism evidence="2">
    <name type="scientific">Arion vulgaris</name>
    <dbReference type="NCBI Taxonomy" id="1028688"/>
    <lineage>
        <taxon>Eukaryota</taxon>
        <taxon>Metazoa</taxon>
        <taxon>Spiralia</taxon>
        <taxon>Lophotrochozoa</taxon>
        <taxon>Mollusca</taxon>
        <taxon>Gastropoda</taxon>
        <taxon>Heterobranchia</taxon>
        <taxon>Euthyneura</taxon>
        <taxon>Panpulmonata</taxon>
        <taxon>Eupulmonata</taxon>
        <taxon>Stylommatophora</taxon>
        <taxon>Helicina</taxon>
        <taxon>Arionoidea</taxon>
        <taxon>Arionidae</taxon>
        <taxon>Arion</taxon>
    </lineage>
</organism>
<feature type="region of interest" description="Disordered" evidence="1">
    <location>
        <begin position="1"/>
        <end position="124"/>
    </location>
</feature>
<feature type="compositionally biased region" description="Basic and acidic residues" evidence="1">
    <location>
        <begin position="105"/>
        <end position="124"/>
    </location>
</feature>
<evidence type="ECO:0000313" key="2">
    <source>
        <dbReference type="EMBL" id="CEK90673.1"/>
    </source>
</evidence>
<reference evidence="2" key="1">
    <citation type="submission" date="2014-12" db="EMBL/GenBank/DDBJ databases">
        <title>Insight into the proteome of Arion vulgaris.</title>
        <authorList>
            <person name="Aradska J."/>
            <person name="Bulat T."/>
            <person name="Smidak R."/>
            <person name="Sarate P."/>
            <person name="Gangsoo J."/>
            <person name="Sialana F."/>
            <person name="Bilban M."/>
            <person name="Lubec G."/>
        </authorList>
    </citation>
    <scope>NUCLEOTIDE SEQUENCE</scope>
    <source>
        <tissue evidence="2">Skin</tissue>
    </source>
</reference>
<sequence>EKSGKSQEGKSDSDKDIMQTSSDSLESEHNEENAEDVCRNDFPVITSTESCSRNTSGGTIHSRASIAESSGGKQTSTETNYMKSASGQVKTRSLIKHTNTSHRTTQKESRGGYHHFEQQSHRHR</sequence>
<feature type="compositionally biased region" description="Polar residues" evidence="1">
    <location>
        <begin position="67"/>
        <end position="103"/>
    </location>
</feature>
<dbReference type="EMBL" id="HACG01043808">
    <property type="protein sequence ID" value="CEK90673.1"/>
    <property type="molecule type" value="Transcribed_RNA"/>
</dbReference>
<dbReference type="AlphaFoldDB" id="A0A0B7BCA9"/>
<gene>
    <name evidence="2" type="primary">ORF177936</name>
</gene>
<feature type="compositionally biased region" description="Basic and acidic residues" evidence="1">
    <location>
        <begin position="1"/>
        <end position="17"/>
    </location>
</feature>
<proteinExistence type="predicted"/>
<feature type="compositionally biased region" description="Basic and acidic residues" evidence="1">
    <location>
        <begin position="26"/>
        <end position="39"/>
    </location>
</feature>
<accession>A0A0B7BCA9</accession>
<feature type="non-terminal residue" evidence="2">
    <location>
        <position position="1"/>
    </location>
</feature>
<evidence type="ECO:0000256" key="1">
    <source>
        <dbReference type="SAM" id="MobiDB-lite"/>
    </source>
</evidence>
<name>A0A0B7BCA9_9EUPU</name>